<dbReference type="InterPro" id="IPR050469">
    <property type="entry name" value="Diguanylate_Cyclase"/>
</dbReference>
<dbReference type="PANTHER" id="PTHR45138:SF9">
    <property type="entry name" value="DIGUANYLATE CYCLASE DGCM-RELATED"/>
    <property type="match status" value="1"/>
</dbReference>
<dbReference type="InterPro" id="IPR043128">
    <property type="entry name" value="Rev_trsase/Diguanyl_cyclase"/>
</dbReference>
<organism evidence="5 6">
    <name type="scientific">Methylobacterium frigidaeris</name>
    <dbReference type="NCBI Taxonomy" id="2038277"/>
    <lineage>
        <taxon>Bacteria</taxon>
        <taxon>Pseudomonadati</taxon>
        <taxon>Pseudomonadota</taxon>
        <taxon>Alphaproteobacteria</taxon>
        <taxon>Hyphomicrobiales</taxon>
        <taxon>Methylobacteriaceae</taxon>
        <taxon>Methylobacterium</taxon>
    </lineage>
</organism>
<dbReference type="PANTHER" id="PTHR45138">
    <property type="entry name" value="REGULATORY COMPONENTS OF SENSORY TRANSDUCTION SYSTEM"/>
    <property type="match status" value="1"/>
</dbReference>
<comment type="caution">
    <text evidence="5">The sequence shown here is derived from an EMBL/GenBank/DDBJ whole genome shotgun (WGS) entry which is preliminary data.</text>
</comment>
<protein>
    <recommendedName>
        <fullName evidence="1">diguanylate cyclase</fullName>
        <ecNumber evidence="1">2.7.7.65</ecNumber>
    </recommendedName>
</protein>
<dbReference type="Pfam" id="PF22588">
    <property type="entry name" value="dCache_1_like"/>
    <property type="match status" value="1"/>
</dbReference>
<sequence>MPSPRRLLATIKTVRVWVVLGVLAPLGMLLVSGFMLYELRREIWARAAETSQNLLQVIETDIVRNVEIMDLALRGMIAKVENPLVATAPESLRQLLLFDRVVTAEGMGVLVLFDEHGHGILNSRFPANAGGTFLDRDYVQVHQRDPEAGLYISKPYQSRMSGAYTVAFSRRVNKPDGSFGGVAVATLKLSHFTQMLAKIGLGPNSAINLIRQDGIRIVRFPYDVRDVGSDVSGASNFQRFIRERDGSFAERANRDGVHRLFTFTQVGELPLILSIGLSTEEIEAGWRAKALMIGVTLLALFGLAVLLALLCGRELRRREAVEAALARLSMTDGLTGLPNRRRFDEALHLALRAASRSDRPVGLLIVDADHFKRFNDRYGHAVGDEILRGLARCLSACIHRPHDLACRIGGEEFGVILPETDAEGAAQVAARLHDEVATLAVASAGLPAGAVTVSIGLAEAAGGSQAELHRAADTALYAAKGAGRNRTCRAEARPLAAPLRLVAASDVAAS</sequence>
<dbReference type="GO" id="GO:1902201">
    <property type="term" value="P:negative regulation of bacterial-type flagellum-dependent cell motility"/>
    <property type="evidence" value="ECO:0007669"/>
    <property type="project" value="TreeGrafter"/>
</dbReference>
<proteinExistence type="predicted"/>
<evidence type="ECO:0000313" key="6">
    <source>
        <dbReference type="Proteomes" id="UP001055286"/>
    </source>
</evidence>
<dbReference type="CDD" id="cd12915">
    <property type="entry name" value="PDC2_DGC_like"/>
    <property type="match status" value="1"/>
</dbReference>
<evidence type="ECO:0000313" key="5">
    <source>
        <dbReference type="EMBL" id="GJD62669.1"/>
    </source>
</evidence>
<dbReference type="FunFam" id="3.30.70.270:FF:000001">
    <property type="entry name" value="Diguanylate cyclase domain protein"/>
    <property type="match status" value="1"/>
</dbReference>
<feature type="transmembrane region" description="Helical" evidence="3">
    <location>
        <begin position="290"/>
        <end position="310"/>
    </location>
</feature>
<dbReference type="CDD" id="cd01949">
    <property type="entry name" value="GGDEF"/>
    <property type="match status" value="1"/>
</dbReference>
<dbReference type="CDD" id="cd12914">
    <property type="entry name" value="PDC1_DGC_like"/>
    <property type="match status" value="1"/>
</dbReference>
<evidence type="ECO:0000256" key="2">
    <source>
        <dbReference type="ARBA" id="ARBA00034247"/>
    </source>
</evidence>
<dbReference type="InterPro" id="IPR029787">
    <property type="entry name" value="Nucleotide_cyclase"/>
</dbReference>
<evidence type="ECO:0000256" key="1">
    <source>
        <dbReference type="ARBA" id="ARBA00012528"/>
    </source>
</evidence>
<feature type="domain" description="GGDEF" evidence="4">
    <location>
        <begin position="359"/>
        <end position="492"/>
    </location>
</feature>
<dbReference type="GO" id="GO:0052621">
    <property type="term" value="F:diguanylate cyclase activity"/>
    <property type="evidence" value="ECO:0007669"/>
    <property type="project" value="UniProtKB-EC"/>
</dbReference>
<dbReference type="GO" id="GO:0043709">
    <property type="term" value="P:cell adhesion involved in single-species biofilm formation"/>
    <property type="evidence" value="ECO:0007669"/>
    <property type="project" value="TreeGrafter"/>
</dbReference>
<dbReference type="EMBL" id="BPQJ01000012">
    <property type="protein sequence ID" value="GJD62669.1"/>
    <property type="molecule type" value="Genomic_DNA"/>
</dbReference>
<dbReference type="SMART" id="SM00267">
    <property type="entry name" value="GGDEF"/>
    <property type="match status" value="1"/>
</dbReference>
<dbReference type="Proteomes" id="UP001055286">
    <property type="component" value="Unassembled WGS sequence"/>
</dbReference>
<dbReference type="AlphaFoldDB" id="A0AA37HBA6"/>
<dbReference type="SUPFAM" id="SSF55073">
    <property type="entry name" value="Nucleotide cyclase"/>
    <property type="match status" value="1"/>
</dbReference>
<reference evidence="5" key="2">
    <citation type="submission" date="2021-08" db="EMBL/GenBank/DDBJ databases">
        <authorList>
            <person name="Tani A."/>
            <person name="Ola A."/>
            <person name="Ogura Y."/>
            <person name="Katsura K."/>
            <person name="Hayashi T."/>
        </authorList>
    </citation>
    <scope>NUCLEOTIDE SEQUENCE</scope>
    <source>
        <strain evidence="5">JCM 32048</strain>
    </source>
</reference>
<name>A0AA37HBA6_9HYPH</name>
<accession>A0AA37HBA6</accession>
<dbReference type="InterPro" id="IPR000160">
    <property type="entry name" value="GGDEF_dom"/>
</dbReference>
<dbReference type="PROSITE" id="PS50887">
    <property type="entry name" value="GGDEF"/>
    <property type="match status" value="1"/>
</dbReference>
<feature type="transmembrane region" description="Helical" evidence="3">
    <location>
        <begin position="16"/>
        <end position="37"/>
    </location>
</feature>
<dbReference type="InterPro" id="IPR054327">
    <property type="entry name" value="His-kinase-like_sensor"/>
</dbReference>
<keyword evidence="6" id="KW-1185">Reference proteome</keyword>
<dbReference type="Gene3D" id="3.30.70.270">
    <property type="match status" value="1"/>
</dbReference>
<reference evidence="5" key="1">
    <citation type="journal article" date="2016" name="Front. Microbiol.">
        <title>Genome Sequence of the Piezophilic, Mesophilic Sulfate-Reducing Bacterium Desulfovibrio indicus J2T.</title>
        <authorList>
            <person name="Cao J."/>
            <person name="Maignien L."/>
            <person name="Shao Z."/>
            <person name="Alain K."/>
            <person name="Jebbar M."/>
        </authorList>
    </citation>
    <scope>NUCLEOTIDE SEQUENCE</scope>
    <source>
        <strain evidence="5">JCM 32048</strain>
    </source>
</reference>
<dbReference type="GO" id="GO:0005886">
    <property type="term" value="C:plasma membrane"/>
    <property type="evidence" value="ECO:0007669"/>
    <property type="project" value="TreeGrafter"/>
</dbReference>
<dbReference type="Pfam" id="PF00990">
    <property type="entry name" value="GGDEF"/>
    <property type="match status" value="1"/>
</dbReference>
<dbReference type="EC" id="2.7.7.65" evidence="1"/>
<keyword evidence="3" id="KW-1133">Transmembrane helix</keyword>
<dbReference type="NCBIfam" id="TIGR00254">
    <property type="entry name" value="GGDEF"/>
    <property type="match status" value="1"/>
</dbReference>
<keyword evidence="3" id="KW-0472">Membrane</keyword>
<dbReference type="RefSeq" id="WP_238191266.1">
    <property type="nucleotide sequence ID" value="NZ_BPQJ01000012.1"/>
</dbReference>
<comment type="catalytic activity">
    <reaction evidence="2">
        <text>2 GTP = 3',3'-c-di-GMP + 2 diphosphate</text>
        <dbReference type="Rhea" id="RHEA:24898"/>
        <dbReference type="ChEBI" id="CHEBI:33019"/>
        <dbReference type="ChEBI" id="CHEBI:37565"/>
        <dbReference type="ChEBI" id="CHEBI:58805"/>
        <dbReference type="EC" id="2.7.7.65"/>
    </reaction>
</comment>
<evidence type="ECO:0000256" key="3">
    <source>
        <dbReference type="SAM" id="Phobius"/>
    </source>
</evidence>
<dbReference type="Gene3D" id="3.30.450.20">
    <property type="entry name" value="PAS domain"/>
    <property type="match status" value="2"/>
</dbReference>
<keyword evidence="3" id="KW-0812">Transmembrane</keyword>
<evidence type="ECO:0000259" key="4">
    <source>
        <dbReference type="PROSITE" id="PS50887"/>
    </source>
</evidence>
<gene>
    <name evidence="5" type="ORF">MPEAHAMD_2826</name>
</gene>